<dbReference type="SUPFAM" id="SSF47473">
    <property type="entry name" value="EF-hand"/>
    <property type="match status" value="1"/>
</dbReference>
<dbReference type="InterPro" id="IPR018247">
    <property type="entry name" value="EF_Hand_1_Ca_BS"/>
</dbReference>
<dbReference type="PROSITE" id="PS50222">
    <property type="entry name" value="EF_HAND_2"/>
    <property type="match status" value="1"/>
</dbReference>
<feature type="signal peptide" evidence="1">
    <location>
        <begin position="1"/>
        <end position="22"/>
    </location>
</feature>
<keyword evidence="4" id="KW-1185">Reference proteome</keyword>
<dbReference type="RefSeq" id="WP_149778056.1">
    <property type="nucleotide sequence ID" value="NZ_FRCB01000001.1"/>
</dbReference>
<protein>
    <submittedName>
        <fullName evidence="3">EF hand</fullName>
    </submittedName>
</protein>
<sequence>MFKTTTAATFALAIALPGAVLAEMDANGDGAVTMSEFQDAYPDAEAGTFSALDTDADGALSEAEIAAAVDAGILPDTAS</sequence>
<dbReference type="InterPro" id="IPR002048">
    <property type="entry name" value="EF_hand_dom"/>
</dbReference>
<accession>A0A1M7AL69</accession>
<evidence type="ECO:0000256" key="1">
    <source>
        <dbReference type="SAM" id="SignalP"/>
    </source>
</evidence>
<keyword evidence="1" id="KW-0732">Signal</keyword>
<organism evidence="3 4">
    <name type="scientific">Roseovarius litoreus</name>
    <dbReference type="NCBI Taxonomy" id="1155722"/>
    <lineage>
        <taxon>Bacteria</taxon>
        <taxon>Pseudomonadati</taxon>
        <taxon>Pseudomonadota</taxon>
        <taxon>Alphaproteobacteria</taxon>
        <taxon>Rhodobacterales</taxon>
        <taxon>Roseobacteraceae</taxon>
        <taxon>Roseovarius</taxon>
    </lineage>
</organism>
<reference evidence="3 4" key="1">
    <citation type="submission" date="2016-11" db="EMBL/GenBank/DDBJ databases">
        <authorList>
            <person name="Varghese N."/>
            <person name="Submissions S."/>
        </authorList>
    </citation>
    <scope>NUCLEOTIDE SEQUENCE [LARGE SCALE GENOMIC DNA]</scope>
    <source>
        <strain evidence="3 4">DSM 28249</strain>
    </source>
</reference>
<dbReference type="GO" id="GO:0005509">
    <property type="term" value="F:calcium ion binding"/>
    <property type="evidence" value="ECO:0007669"/>
    <property type="project" value="InterPro"/>
</dbReference>
<dbReference type="AlphaFoldDB" id="A0A1M7AL69"/>
<dbReference type="Proteomes" id="UP000322545">
    <property type="component" value="Unassembled WGS sequence"/>
</dbReference>
<evidence type="ECO:0000313" key="4">
    <source>
        <dbReference type="Proteomes" id="UP000322545"/>
    </source>
</evidence>
<evidence type="ECO:0000313" key="3">
    <source>
        <dbReference type="EMBL" id="SHL43478.1"/>
    </source>
</evidence>
<gene>
    <name evidence="3" type="ORF">SAMN05443432_101496</name>
</gene>
<feature type="domain" description="EF-hand" evidence="2">
    <location>
        <begin position="12"/>
        <end position="47"/>
    </location>
</feature>
<evidence type="ECO:0000259" key="2">
    <source>
        <dbReference type="PROSITE" id="PS50222"/>
    </source>
</evidence>
<dbReference type="Gene3D" id="1.10.238.10">
    <property type="entry name" value="EF-hand"/>
    <property type="match status" value="1"/>
</dbReference>
<dbReference type="InterPro" id="IPR011992">
    <property type="entry name" value="EF-hand-dom_pair"/>
</dbReference>
<name>A0A1M7AL69_9RHOB</name>
<dbReference type="Pfam" id="PF13202">
    <property type="entry name" value="EF-hand_5"/>
    <property type="match status" value="2"/>
</dbReference>
<proteinExistence type="predicted"/>
<dbReference type="PROSITE" id="PS00018">
    <property type="entry name" value="EF_HAND_1"/>
    <property type="match status" value="2"/>
</dbReference>
<feature type="chain" id="PRO_5012861839" evidence="1">
    <location>
        <begin position="23"/>
        <end position="79"/>
    </location>
</feature>
<dbReference type="EMBL" id="FRCB01000001">
    <property type="protein sequence ID" value="SHL43478.1"/>
    <property type="molecule type" value="Genomic_DNA"/>
</dbReference>